<organism evidence="1 2">
    <name type="scientific">Aspergillus glaucus CBS 516.65</name>
    <dbReference type="NCBI Taxonomy" id="1160497"/>
    <lineage>
        <taxon>Eukaryota</taxon>
        <taxon>Fungi</taxon>
        <taxon>Dikarya</taxon>
        <taxon>Ascomycota</taxon>
        <taxon>Pezizomycotina</taxon>
        <taxon>Eurotiomycetes</taxon>
        <taxon>Eurotiomycetidae</taxon>
        <taxon>Eurotiales</taxon>
        <taxon>Aspergillaceae</taxon>
        <taxon>Aspergillus</taxon>
        <taxon>Aspergillus subgen. Aspergillus</taxon>
    </lineage>
</organism>
<dbReference type="STRING" id="1160497.A0A1L9V4H3"/>
<evidence type="ECO:0000313" key="2">
    <source>
        <dbReference type="Proteomes" id="UP000184300"/>
    </source>
</evidence>
<dbReference type="RefSeq" id="XP_022395499.1">
    <property type="nucleotide sequence ID" value="XM_022549937.1"/>
</dbReference>
<proteinExistence type="predicted"/>
<keyword evidence="2" id="KW-1185">Reference proteome</keyword>
<protein>
    <recommendedName>
        <fullName evidence="3">F-box domain-containing protein</fullName>
    </recommendedName>
</protein>
<dbReference type="OrthoDB" id="4802432at2759"/>
<dbReference type="AlphaFoldDB" id="A0A1L9V4H3"/>
<dbReference type="VEuPathDB" id="FungiDB:ASPGLDRAFT_78010"/>
<gene>
    <name evidence="1" type="ORF">ASPGLDRAFT_78010</name>
</gene>
<accession>A0A1L9V4H3</accession>
<sequence length="395" mass="46132">MAPPKLAQYAVISRQWQAIVERIIWQQISVVKLGSVEKLHQFTSGDSYRRARAGYIRHILWWPKIEWGDFIAKFQGNDELYAGYYQQCLSSIRNIFQLLSSWEGQLSDISLSFWLGDNDYLSITDEEIEQEVMESLTLDQLCKMSRIPHLLHLTANDFQDIPTLPFIKSFRLHDYEGTVVRPSVFFHILNCFPHVKHVSFGEYVIYHLSLVPDSVETFTYSIAPQRELALNPARDAAKYLPANGLDEFSSTFRSFSMRLKEVHLEDFRRRASTRRLLYWPNLEILEILEIPPNLPDDWEGDIEENFTEPWEYDSEYYAKRGLIKSSQVDKLYKAMGHAAQKMPRLRRLKFSFRGEIGEAGSNEYLDFSRDLATGRTRLNINTEWQYTIGEGLIST</sequence>
<evidence type="ECO:0000313" key="1">
    <source>
        <dbReference type="EMBL" id="OJJ78801.1"/>
    </source>
</evidence>
<dbReference type="Proteomes" id="UP000184300">
    <property type="component" value="Unassembled WGS sequence"/>
</dbReference>
<dbReference type="GeneID" id="34466197"/>
<dbReference type="EMBL" id="KV878927">
    <property type="protein sequence ID" value="OJJ78801.1"/>
    <property type="molecule type" value="Genomic_DNA"/>
</dbReference>
<evidence type="ECO:0008006" key="3">
    <source>
        <dbReference type="Google" id="ProtNLM"/>
    </source>
</evidence>
<name>A0A1L9V4H3_ASPGL</name>
<reference evidence="2" key="1">
    <citation type="journal article" date="2017" name="Genome Biol.">
        <title>Comparative genomics reveals high biological diversity and specific adaptations in the industrially and medically important fungal genus Aspergillus.</title>
        <authorList>
            <person name="de Vries R.P."/>
            <person name="Riley R."/>
            <person name="Wiebenga A."/>
            <person name="Aguilar-Osorio G."/>
            <person name="Amillis S."/>
            <person name="Uchima C.A."/>
            <person name="Anderluh G."/>
            <person name="Asadollahi M."/>
            <person name="Askin M."/>
            <person name="Barry K."/>
            <person name="Battaglia E."/>
            <person name="Bayram O."/>
            <person name="Benocci T."/>
            <person name="Braus-Stromeyer S.A."/>
            <person name="Caldana C."/>
            <person name="Canovas D."/>
            <person name="Cerqueira G.C."/>
            <person name="Chen F."/>
            <person name="Chen W."/>
            <person name="Choi C."/>
            <person name="Clum A."/>
            <person name="Dos Santos R.A."/>
            <person name="Damasio A.R."/>
            <person name="Diallinas G."/>
            <person name="Emri T."/>
            <person name="Fekete E."/>
            <person name="Flipphi M."/>
            <person name="Freyberg S."/>
            <person name="Gallo A."/>
            <person name="Gournas C."/>
            <person name="Habgood R."/>
            <person name="Hainaut M."/>
            <person name="Harispe M.L."/>
            <person name="Henrissat B."/>
            <person name="Hilden K.S."/>
            <person name="Hope R."/>
            <person name="Hossain A."/>
            <person name="Karabika E."/>
            <person name="Karaffa L."/>
            <person name="Karanyi Z."/>
            <person name="Krasevec N."/>
            <person name="Kuo A."/>
            <person name="Kusch H."/>
            <person name="LaButti K."/>
            <person name="Lagendijk E.L."/>
            <person name="Lapidus A."/>
            <person name="Levasseur A."/>
            <person name="Lindquist E."/>
            <person name="Lipzen A."/>
            <person name="Logrieco A.F."/>
            <person name="MacCabe A."/>
            <person name="Maekelae M.R."/>
            <person name="Malavazi I."/>
            <person name="Melin P."/>
            <person name="Meyer V."/>
            <person name="Mielnichuk N."/>
            <person name="Miskei M."/>
            <person name="Molnar A.P."/>
            <person name="Mule G."/>
            <person name="Ngan C.Y."/>
            <person name="Orejas M."/>
            <person name="Orosz E."/>
            <person name="Ouedraogo J.P."/>
            <person name="Overkamp K.M."/>
            <person name="Park H.-S."/>
            <person name="Perrone G."/>
            <person name="Piumi F."/>
            <person name="Punt P.J."/>
            <person name="Ram A.F."/>
            <person name="Ramon A."/>
            <person name="Rauscher S."/>
            <person name="Record E."/>
            <person name="Riano-Pachon D.M."/>
            <person name="Robert V."/>
            <person name="Roehrig J."/>
            <person name="Ruller R."/>
            <person name="Salamov A."/>
            <person name="Salih N.S."/>
            <person name="Samson R.A."/>
            <person name="Sandor E."/>
            <person name="Sanguinetti M."/>
            <person name="Schuetze T."/>
            <person name="Sepcic K."/>
            <person name="Shelest E."/>
            <person name="Sherlock G."/>
            <person name="Sophianopoulou V."/>
            <person name="Squina F.M."/>
            <person name="Sun H."/>
            <person name="Susca A."/>
            <person name="Todd R.B."/>
            <person name="Tsang A."/>
            <person name="Unkles S.E."/>
            <person name="van de Wiele N."/>
            <person name="van Rossen-Uffink D."/>
            <person name="Oliveira J.V."/>
            <person name="Vesth T.C."/>
            <person name="Visser J."/>
            <person name="Yu J.-H."/>
            <person name="Zhou M."/>
            <person name="Andersen M.R."/>
            <person name="Archer D.B."/>
            <person name="Baker S.E."/>
            <person name="Benoit I."/>
            <person name="Brakhage A.A."/>
            <person name="Braus G.H."/>
            <person name="Fischer R."/>
            <person name="Frisvad J.C."/>
            <person name="Goldman G.H."/>
            <person name="Houbraken J."/>
            <person name="Oakley B."/>
            <person name="Pocsi I."/>
            <person name="Scazzocchio C."/>
            <person name="Seiboth B."/>
            <person name="vanKuyk P.A."/>
            <person name="Wortman J."/>
            <person name="Dyer P.S."/>
            <person name="Grigoriev I.V."/>
        </authorList>
    </citation>
    <scope>NUCLEOTIDE SEQUENCE [LARGE SCALE GENOMIC DNA]</scope>
    <source>
        <strain evidence="2">CBS 516.65</strain>
    </source>
</reference>